<evidence type="ECO:0000313" key="1">
    <source>
        <dbReference type="EMBL" id="KAF2105675.1"/>
    </source>
</evidence>
<sequence length="140" mass="15733">MPDITASELHARSQGWAQQRKTGDELSRHKVQQLASVLFDIDLEIEDGFRFDLHNNTVRISRRPEIYLQGATEKAIIECLGCDIHPAIEASPARLEERRNRVLATNCVTMVVTGDPSEEGILNLCLGLKEAFQIKETLYG</sequence>
<name>A0A6A5YF34_9PLEO</name>
<keyword evidence="2" id="KW-1185">Reference proteome</keyword>
<proteinExistence type="predicted"/>
<dbReference type="OrthoDB" id="3789926at2759"/>
<gene>
    <name evidence="1" type="ORF">BDV96DRAFT_608022</name>
</gene>
<evidence type="ECO:0000313" key="2">
    <source>
        <dbReference type="Proteomes" id="UP000799770"/>
    </source>
</evidence>
<accession>A0A6A5YF34</accession>
<dbReference type="Proteomes" id="UP000799770">
    <property type="component" value="Unassembled WGS sequence"/>
</dbReference>
<organism evidence="1 2">
    <name type="scientific">Lophiotrema nucula</name>
    <dbReference type="NCBI Taxonomy" id="690887"/>
    <lineage>
        <taxon>Eukaryota</taxon>
        <taxon>Fungi</taxon>
        <taxon>Dikarya</taxon>
        <taxon>Ascomycota</taxon>
        <taxon>Pezizomycotina</taxon>
        <taxon>Dothideomycetes</taxon>
        <taxon>Pleosporomycetidae</taxon>
        <taxon>Pleosporales</taxon>
        <taxon>Lophiotremataceae</taxon>
        <taxon>Lophiotrema</taxon>
    </lineage>
</organism>
<reference evidence="1" key="1">
    <citation type="journal article" date="2020" name="Stud. Mycol.">
        <title>101 Dothideomycetes genomes: a test case for predicting lifestyles and emergence of pathogens.</title>
        <authorList>
            <person name="Haridas S."/>
            <person name="Albert R."/>
            <person name="Binder M."/>
            <person name="Bloem J."/>
            <person name="Labutti K."/>
            <person name="Salamov A."/>
            <person name="Andreopoulos B."/>
            <person name="Baker S."/>
            <person name="Barry K."/>
            <person name="Bills G."/>
            <person name="Bluhm B."/>
            <person name="Cannon C."/>
            <person name="Castanera R."/>
            <person name="Culley D."/>
            <person name="Daum C."/>
            <person name="Ezra D."/>
            <person name="Gonzalez J."/>
            <person name="Henrissat B."/>
            <person name="Kuo A."/>
            <person name="Liang C."/>
            <person name="Lipzen A."/>
            <person name="Lutzoni F."/>
            <person name="Magnuson J."/>
            <person name="Mondo S."/>
            <person name="Nolan M."/>
            <person name="Ohm R."/>
            <person name="Pangilinan J."/>
            <person name="Park H.-J."/>
            <person name="Ramirez L."/>
            <person name="Alfaro M."/>
            <person name="Sun H."/>
            <person name="Tritt A."/>
            <person name="Yoshinaga Y."/>
            <person name="Zwiers L.-H."/>
            <person name="Turgeon B."/>
            <person name="Goodwin S."/>
            <person name="Spatafora J."/>
            <person name="Crous P."/>
            <person name="Grigoriev I."/>
        </authorList>
    </citation>
    <scope>NUCLEOTIDE SEQUENCE</scope>
    <source>
        <strain evidence="1">CBS 627.86</strain>
    </source>
</reference>
<dbReference type="AlphaFoldDB" id="A0A6A5YF34"/>
<dbReference type="EMBL" id="ML977374">
    <property type="protein sequence ID" value="KAF2105675.1"/>
    <property type="molecule type" value="Genomic_DNA"/>
</dbReference>
<protein>
    <submittedName>
        <fullName evidence="1">Uncharacterized protein</fullName>
    </submittedName>
</protein>